<keyword evidence="3" id="KW-1185">Reference proteome</keyword>
<dbReference type="EMBL" id="MLAK01000620">
    <property type="protein sequence ID" value="OHT10125.1"/>
    <property type="molecule type" value="Genomic_DNA"/>
</dbReference>
<evidence type="ECO:0000259" key="1">
    <source>
        <dbReference type="Pfam" id="PF10416"/>
    </source>
</evidence>
<name>A0A1J4KL77_9EUKA</name>
<dbReference type="Pfam" id="PF10416">
    <property type="entry name" value="IBD"/>
    <property type="match status" value="1"/>
</dbReference>
<dbReference type="Proteomes" id="UP000179807">
    <property type="component" value="Unassembled WGS sequence"/>
</dbReference>
<dbReference type="GeneID" id="94836227"/>
<organism evidence="2 3">
    <name type="scientific">Tritrichomonas foetus</name>
    <dbReference type="NCBI Taxonomy" id="1144522"/>
    <lineage>
        <taxon>Eukaryota</taxon>
        <taxon>Metamonada</taxon>
        <taxon>Parabasalia</taxon>
        <taxon>Tritrichomonadida</taxon>
        <taxon>Tritrichomonadidae</taxon>
        <taxon>Tritrichomonas</taxon>
    </lineage>
</organism>
<feature type="domain" description="Initiator binding" evidence="1">
    <location>
        <begin position="19"/>
        <end position="142"/>
    </location>
</feature>
<protein>
    <recommendedName>
        <fullName evidence="1">Initiator binding domain-containing protein</fullName>
    </recommendedName>
</protein>
<dbReference type="RefSeq" id="XP_068363261.1">
    <property type="nucleotide sequence ID" value="XM_068501523.1"/>
</dbReference>
<dbReference type="AlphaFoldDB" id="A0A1J4KL77"/>
<sequence>MTNSNQNNTPKYFEMLSSDDQKSFLELQSRLSSKKLRNNRGQRLSKFSEILHSIQSFVCKGDENDSIRALVCGVAWLPRGIAINTRQLSILIDKCKSSINGSLQRMGYIPVQTKGDQTSELVEKIPFLKNNFPELREWTVRQLAVSTPPAEFIPTSFSTNFNAVNNNSVTFFNPSPIVTSYSPEPQKLIFNGFNDTQISKNNKYSEEYVQHPKEISVANETQYHNYNENTENLTDNYGLHNSTFSDQEIYFDDPFCLPPTSLFDEDEDPFNSWQ</sequence>
<gene>
    <name evidence="2" type="ORF">TRFO_20648</name>
</gene>
<evidence type="ECO:0000313" key="3">
    <source>
        <dbReference type="Proteomes" id="UP000179807"/>
    </source>
</evidence>
<dbReference type="VEuPathDB" id="TrichDB:TRFO_20648"/>
<accession>A0A1J4KL77</accession>
<dbReference type="InterPro" id="IPR018845">
    <property type="entry name" value="Initiator-bd"/>
</dbReference>
<dbReference type="OrthoDB" id="10493306at2759"/>
<proteinExistence type="predicted"/>
<reference evidence="2" key="1">
    <citation type="submission" date="2016-10" db="EMBL/GenBank/DDBJ databases">
        <authorList>
            <person name="Benchimol M."/>
            <person name="Almeida L.G."/>
            <person name="Vasconcelos A.T."/>
            <person name="Perreira-Neves A."/>
            <person name="Rosa I.A."/>
            <person name="Tasca T."/>
            <person name="Bogo M.R."/>
            <person name="de Souza W."/>
        </authorList>
    </citation>
    <scope>NUCLEOTIDE SEQUENCE [LARGE SCALE GENOMIC DNA]</scope>
    <source>
        <strain evidence="2">K</strain>
    </source>
</reference>
<comment type="caution">
    <text evidence="2">The sequence shown here is derived from an EMBL/GenBank/DDBJ whole genome shotgun (WGS) entry which is preliminary data.</text>
</comment>
<evidence type="ECO:0000313" key="2">
    <source>
        <dbReference type="EMBL" id="OHT10125.1"/>
    </source>
</evidence>